<feature type="compositionally biased region" description="Basic and acidic residues" evidence="1">
    <location>
        <begin position="1"/>
        <end position="12"/>
    </location>
</feature>
<dbReference type="AlphaFoldDB" id="A0A4R8SZK3"/>
<feature type="transmembrane region" description="Helical" evidence="2">
    <location>
        <begin position="78"/>
        <end position="99"/>
    </location>
</feature>
<evidence type="ECO:0000313" key="4">
    <source>
        <dbReference type="Proteomes" id="UP000294604"/>
    </source>
</evidence>
<evidence type="ECO:0000313" key="3">
    <source>
        <dbReference type="EMBL" id="TEA09032.1"/>
    </source>
</evidence>
<accession>A0A4R8SZK3</accession>
<proteinExistence type="predicted"/>
<keyword evidence="2" id="KW-0472">Membrane</keyword>
<keyword evidence="2" id="KW-1133">Transmembrane helix</keyword>
<evidence type="ECO:0000256" key="2">
    <source>
        <dbReference type="SAM" id="Phobius"/>
    </source>
</evidence>
<sequence>MSDQDKAEDKPDATGAGTPEAEGKNVPAHDEVATDRPAPKDGTAKDGDDESVDYDLEAAVAAEPTPTRRFVARHATKIVIGVLALCLVAVTAVAVGLWVENNRTIEDAPLSRPTVKLGVPLVNPEAPTSSTTTTTTKSRTRTSSTTTIAASSSSTPTSTGRSTSTTTTTSNTGPATTSISVPGPTTSSVPRESTKEEERELTNVLKAFYAALGAKNLDVLNALSCVTITDADLEGQPDDLKINVDKVEKSVVNGDTASSRVTITASAGGKTETKTGVAGFARISSRWVTCANQ</sequence>
<dbReference type="RefSeq" id="WP_234880873.1">
    <property type="nucleotide sequence ID" value="NZ_PECL01000004.1"/>
</dbReference>
<evidence type="ECO:0000256" key="1">
    <source>
        <dbReference type="SAM" id="MobiDB-lite"/>
    </source>
</evidence>
<feature type="compositionally biased region" description="Low complexity" evidence="1">
    <location>
        <begin position="127"/>
        <end position="178"/>
    </location>
</feature>
<dbReference type="EMBL" id="PECL01000004">
    <property type="protein sequence ID" value="TEA09032.1"/>
    <property type="molecule type" value="Genomic_DNA"/>
</dbReference>
<organism evidence="3 4">
    <name type="scientific">Mycobacteroides salmoniphilum</name>
    <dbReference type="NCBI Taxonomy" id="404941"/>
    <lineage>
        <taxon>Bacteria</taxon>
        <taxon>Bacillati</taxon>
        <taxon>Actinomycetota</taxon>
        <taxon>Actinomycetes</taxon>
        <taxon>Mycobacteriales</taxon>
        <taxon>Mycobacteriaceae</taxon>
        <taxon>Mycobacteroides</taxon>
    </lineage>
</organism>
<dbReference type="Proteomes" id="UP000294604">
    <property type="component" value="Unassembled WGS sequence"/>
</dbReference>
<feature type="compositionally biased region" description="Polar residues" evidence="1">
    <location>
        <begin position="179"/>
        <end position="191"/>
    </location>
</feature>
<keyword evidence="2" id="KW-0812">Transmembrane</keyword>
<name>A0A4R8SZK3_9MYCO</name>
<comment type="caution">
    <text evidence="3">The sequence shown here is derived from an EMBL/GenBank/DDBJ whole genome shotgun (WGS) entry which is preliminary data.</text>
</comment>
<dbReference type="STRING" id="404941.GCA_002013645_04737"/>
<feature type="region of interest" description="Disordered" evidence="1">
    <location>
        <begin position="119"/>
        <end position="198"/>
    </location>
</feature>
<protein>
    <submittedName>
        <fullName evidence="3">Uncharacterized protein</fullName>
    </submittedName>
</protein>
<feature type="region of interest" description="Disordered" evidence="1">
    <location>
        <begin position="1"/>
        <end position="50"/>
    </location>
</feature>
<reference evidence="3 4" key="1">
    <citation type="journal article" date="2019" name="Sci. Rep.">
        <title>Extended insight into the Mycobacterium chelonae-abscessus complex through whole genome sequencing of Mycobacterium salmoniphilum outbreak and Mycobacterium salmoniphilum-like strains.</title>
        <authorList>
            <person name="Behra P.R.K."/>
            <person name="Das S."/>
            <person name="Pettersson B.M.F."/>
            <person name="Shirreff L."/>
            <person name="DuCote T."/>
            <person name="Jacobsson K.G."/>
            <person name="Ennis D.G."/>
            <person name="Kirsebom L.A."/>
        </authorList>
    </citation>
    <scope>NUCLEOTIDE SEQUENCE [LARGE SCALE GENOMIC DNA]</scope>
    <source>
        <strain evidence="3 4">CCUG 60884</strain>
    </source>
</reference>
<gene>
    <name evidence="3" type="ORF">CCUG60884_00395</name>
</gene>
<feature type="compositionally biased region" description="Basic and acidic residues" evidence="1">
    <location>
        <begin position="21"/>
        <end position="46"/>
    </location>
</feature>